<dbReference type="InterPro" id="IPR001650">
    <property type="entry name" value="Helicase_C-like"/>
</dbReference>
<comment type="catalytic activity">
    <reaction evidence="7">
        <text>ATP + H2O = ADP + phosphate + H(+)</text>
        <dbReference type="Rhea" id="RHEA:13065"/>
        <dbReference type="ChEBI" id="CHEBI:15377"/>
        <dbReference type="ChEBI" id="CHEBI:15378"/>
        <dbReference type="ChEBI" id="CHEBI:30616"/>
        <dbReference type="ChEBI" id="CHEBI:43474"/>
        <dbReference type="ChEBI" id="CHEBI:456216"/>
        <dbReference type="EC" id="3.6.4.13"/>
    </reaction>
</comment>
<dbReference type="SMART" id="SM00487">
    <property type="entry name" value="DEXDc"/>
    <property type="match status" value="1"/>
</dbReference>
<feature type="domain" description="Helicase C-terminal" evidence="10">
    <location>
        <begin position="234"/>
        <end position="409"/>
    </location>
</feature>
<dbReference type="AlphaFoldDB" id="A0A0F4ZEY9"/>
<evidence type="ECO:0000256" key="5">
    <source>
        <dbReference type="ARBA" id="ARBA00022806"/>
    </source>
</evidence>
<keyword evidence="6" id="KW-0067">ATP-binding</keyword>
<accession>A0A0F4ZEY9</accession>
<dbReference type="Proteomes" id="UP000033483">
    <property type="component" value="Unassembled WGS sequence"/>
</dbReference>
<keyword evidence="12" id="KW-1185">Reference proteome</keyword>
<dbReference type="InterPro" id="IPR007502">
    <property type="entry name" value="Helicase-assoc_dom"/>
</dbReference>
<proteinExistence type="inferred from homology"/>
<dbReference type="PROSITE" id="PS00690">
    <property type="entry name" value="DEAH_ATP_HELICASE"/>
    <property type="match status" value="1"/>
</dbReference>
<dbReference type="PROSITE" id="PS51192">
    <property type="entry name" value="HELICASE_ATP_BIND_1"/>
    <property type="match status" value="1"/>
</dbReference>
<dbReference type="EMBL" id="LAEV01000992">
    <property type="protein sequence ID" value="KKA29092.1"/>
    <property type="molecule type" value="Genomic_DNA"/>
</dbReference>
<reference evidence="11 12" key="1">
    <citation type="submission" date="2015-03" db="EMBL/GenBank/DDBJ databases">
        <authorList>
            <person name="Radwan O."/>
            <person name="Al-Naeli F.A."/>
            <person name="Rendon G.A."/>
            <person name="Fields C."/>
        </authorList>
    </citation>
    <scope>NUCLEOTIDE SEQUENCE [LARGE SCALE GENOMIC DNA]</scope>
    <source>
        <strain evidence="11">CR-DP1</strain>
    </source>
</reference>
<evidence type="ECO:0000256" key="2">
    <source>
        <dbReference type="ARBA" id="ARBA00012552"/>
    </source>
</evidence>
<keyword evidence="3" id="KW-0547">Nucleotide-binding</keyword>
<sequence>MGDFDLDSSFIPALHKPAALLPISKHHDSILYVIETYPVTIIVGQTGSGKTTQIPQFLYHGGWCNNGKSIAITQPRRVAATTIAMRVAQEFGCEVGKEVGYAVRFEDATSESTRIKFMTDGLLIREALMDPLLSKYSVIMVDEAHERSLSTDILLGLLKKIRRKRPELRIIISSATLQAEQFLKYFETTPSSSSTKSADDEQASVGRIVSIEGRTYPITTFYLDQPTEDYVARAVKTVLDIHTSEKDGDILVFLTGRDEIDKAVDAVLENVELLSKDHKKLIALPLYAGLSTELQMLIFDKTPPDTRKVVFATNIAEASLTIDGIVYVVDCGYAKMRYYNPKTRIDTLTAVPISKASAAQRAGRAGRTKPGKCFRLYTEKSFRELPETSVPEIQRTNLAPVVLQLKALGIDNVARFDFFSAPPSAQMIAALELLFALGALDDYAKLTRPLGLRMAEISLDPMTARALLAAPERGCLSEMLTVAAMTSLGGNVWVVYDNQRREMEEARRLFAADEGDHLTMLNVYTAFVTVGKKDAKFCHKHYLNYKSLTKAVSVRGQLKRMLERFGITVTEPAYLSSSSSGSSSSAAAPNAPWKKPPHQQHANRMPSRPSPADAAAKSESIRRCLAAGFFANAAKMQADGSFRSVSGMVFYAHPNSLLFSRTAEWVLFHEVLETANKTYIRDITKIEMDWLVQAAPQFYQVKNPSAAGAVQT</sequence>
<evidence type="ECO:0000256" key="6">
    <source>
        <dbReference type="ARBA" id="ARBA00022840"/>
    </source>
</evidence>
<dbReference type="Pfam" id="PF04408">
    <property type="entry name" value="WHD_HA2"/>
    <property type="match status" value="1"/>
</dbReference>
<evidence type="ECO:0000256" key="7">
    <source>
        <dbReference type="ARBA" id="ARBA00047984"/>
    </source>
</evidence>
<dbReference type="Pfam" id="PF07717">
    <property type="entry name" value="OB_NTP_bind"/>
    <property type="match status" value="1"/>
</dbReference>
<feature type="region of interest" description="Disordered" evidence="8">
    <location>
        <begin position="575"/>
        <end position="614"/>
    </location>
</feature>
<dbReference type="Pfam" id="PF21010">
    <property type="entry name" value="HA2_C"/>
    <property type="match status" value="1"/>
</dbReference>
<name>A0A0F4ZEY9_9PEZI</name>
<evidence type="ECO:0000256" key="8">
    <source>
        <dbReference type="SAM" id="MobiDB-lite"/>
    </source>
</evidence>
<dbReference type="SMART" id="SM00847">
    <property type="entry name" value="HA2"/>
    <property type="match status" value="1"/>
</dbReference>
<dbReference type="GO" id="GO:0003723">
    <property type="term" value="F:RNA binding"/>
    <property type="evidence" value="ECO:0007669"/>
    <property type="project" value="TreeGrafter"/>
</dbReference>
<dbReference type="InterPro" id="IPR011709">
    <property type="entry name" value="DEAD-box_helicase_OB_fold"/>
</dbReference>
<dbReference type="InterPro" id="IPR048333">
    <property type="entry name" value="HA2_WH"/>
</dbReference>
<evidence type="ECO:0000313" key="11">
    <source>
        <dbReference type="EMBL" id="KKA29092.1"/>
    </source>
</evidence>
<evidence type="ECO:0000259" key="9">
    <source>
        <dbReference type="PROSITE" id="PS51192"/>
    </source>
</evidence>
<protein>
    <recommendedName>
        <fullName evidence="2">RNA helicase</fullName>
        <ecNumber evidence="2">3.6.4.13</ecNumber>
    </recommendedName>
</protein>
<dbReference type="SMART" id="SM00490">
    <property type="entry name" value="HELICc"/>
    <property type="match status" value="1"/>
</dbReference>
<dbReference type="PANTHER" id="PTHR18934:SF136">
    <property type="entry name" value="ATP-DEPENDENT RNA HELICASE DHX35-RELATED"/>
    <property type="match status" value="1"/>
</dbReference>
<dbReference type="SUPFAM" id="SSF52540">
    <property type="entry name" value="P-loop containing nucleoside triphosphate hydrolases"/>
    <property type="match status" value="1"/>
</dbReference>
<comment type="similarity">
    <text evidence="1">Belongs to the DEAD box helicase family. DEAH subfamily.</text>
</comment>
<dbReference type="PANTHER" id="PTHR18934">
    <property type="entry name" value="ATP-DEPENDENT RNA HELICASE"/>
    <property type="match status" value="1"/>
</dbReference>
<dbReference type="FunFam" id="3.40.50.300:FF:000767">
    <property type="entry name" value="Putative ATP-dependent RNA helicase DHX35"/>
    <property type="match status" value="1"/>
</dbReference>
<dbReference type="FunFam" id="3.40.50.300:FF:000578">
    <property type="entry name" value="probable ATP-dependent RNA helicase DHX35"/>
    <property type="match status" value="1"/>
</dbReference>
<evidence type="ECO:0000256" key="1">
    <source>
        <dbReference type="ARBA" id="ARBA00008792"/>
    </source>
</evidence>
<dbReference type="GO" id="GO:0005524">
    <property type="term" value="F:ATP binding"/>
    <property type="evidence" value="ECO:0007669"/>
    <property type="project" value="UniProtKB-KW"/>
</dbReference>
<dbReference type="CDD" id="cd18791">
    <property type="entry name" value="SF2_C_RHA"/>
    <property type="match status" value="1"/>
</dbReference>
<dbReference type="InterPro" id="IPR027417">
    <property type="entry name" value="P-loop_NTPase"/>
</dbReference>
<dbReference type="OrthoDB" id="10253254at2759"/>
<dbReference type="GO" id="GO:0071013">
    <property type="term" value="C:catalytic step 2 spliceosome"/>
    <property type="evidence" value="ECO:0007669"/>
    <property type="project" value="TreeGrafter"/>
</dbReference>
<dbReference type="InterPro" id="IPR014001">
    <property type="entry name" value="Helicase_ATP-bd"/>
</dbReference>
<dbReference type="Gene3D" id="3.40.50.300">
    <property type="entry name" value="P-loop containing nucleotide triphosphate hydrolases"/>
    <property type="match status" value="2"/>
</dbReference>
<dbReference type="InterPro" id="IPR011545">
    <property type="entry name" value="DEAD/DEAH_box_helicase_dom"/>
</dbReference>
<evidence type="ECO:0000313" key="12">
    <source>
        <dbReference type="Proteomes" id="UP000033483"/>
    </source>
</evidence>
<dbReference type="Gene3D" id="1.20.120.1080">
    <property type="match status" value="1"/>
</dbReference>
<dbReference type="Pfam" id="PF00270">
    <property type="entry name" value="DEAD"/>
    <property type="match status" value="1"/>
</dbReference>
<keyword evidence="4" id="KW-0378">Hydrolase</keyword>
<evidence type="ECO:0000259" key="10">
    <source>
        <dbReference type="PROSITE" id="PS51194"/>
    </source>
</evidence>
<gene>
    <name evidence="11" type="ORF">TD95_002781</name>
</gene>
<dbReference type="GO" id="GO:0003724">
    <property type="term" value="F:RNA helicase activity"/>
    <property type="evidence" value="ECO:0007669"/>
    <property type="project" value="UniProtKB-EC"/>
</dbReference>
<feature type="compositionally biased region" description="Low complexity" evidence="8">
    <location>
        <begin position="576"/>
        <end position="588"/>
    </location>
</feature>
<evidence type="ECO:0000256" key="4">
    <source>
        <dbReference type="ARBA" id="ARBA00022801"/>
    </source>
</evidence>
<dbReference type="Pfam" id="PF00271">
    <property type="entry name" value="Helicase_C"/>
    <property type="match status" value="1"/>
</dbReference>
<dbReference type="InterPro" id="IPR002464">
    <property type="entry name" value="DNA/RNA_helicase_DEAH_CS"/>
</dbReference>
<keyword evidence="5" id="KW-0347">Helicase</keyword>
<organism evidence="11 12">
    <name type="scientific">Thielaviopsis punctulata</name>
    <dbReference type="NCBI Taxonomy" id="72032"/>
    <lineage>
        <taxon>Eukaryota</taxon>
        <taxon>Fungi</taxon>
        <taxon>Dikarya</taxon>
        <taxon>Ascomycota</taxon>
        <taxon>Pezizomycotina</taxon>
        <taxon>Sordariomycetes</taxon>
        <taxon>Hypocreomycetidae</taxon>
        <taxon>Microascales</taxon>
        <taxon>Ceratocystidaceae</taxon>
        <taxon>Thielaviopsis</taxon>
    </lineage>
</organism>
<dbReference type="GO" id="GO:0016787">
    <property type="term" value="F:hydrolase activity"/>
    <property type="evidence" value="ECO:0007669"/>
    <property type="project" value="UniProtKB-KW"/>
</dbReference>
<evidence type="ECO:0000256" key="3">
    <source>
        <dbReference type="ARBA" id="ARBA00022741"/>
    </source>
</evidence>
<feature type="domain" description="Helicase ATP-binding" evidence="9">
    <location>
        <begin position="31"/>
        <end position="195"/>
    </location>
</feature>
<dbReference type="PROSITE" id="PS51194">
    <property type="entry name" value="HELICASE_CTER"/>
    <property type="match status" value="1"/>
</dbReference>
<comment type="caution">
    <text evidence="11">The sequence shown here is derived from an EMBL/GenBank/DDBJ whole genome shotgun (WGS) entry which is preliminary data.</text>
</comment>
<dbReference type="FunFam" id="1.20.120.1080:FF:000020">
    <property type="entry name" value="ATP dependent RNA helicase, putative"/>
    <property type="match status" value="1"/>
</dbReference>
<dbReference type="EC" id="3.6.4.13" evidence="2"/>